<gene>
    <name evidence="8" type="primary">aroE</name>
    <name evidence="12" type="ORF">ETSY1_44180</name>
</gene>
<evidence type="ECO:0000256" key="2">
    <source>
        <dbReference type="ARBA" id="ARBA00012962"/>
    </source>
</evidence>
<dbReference type="PANTHER" id="PTHR21089">
    <property type="entry name" value="SHIKIMATE DEHYDROGENASE"/>
    <property type="match status" value="1"/>
</dbReference>
<evidence type="ECO:0000256" key="3">
    <source>
        <dbReference type="ARBA" id="ARBA00022605"/>
    </source>
</evidence>
<dbReference type="Proteomes" id="UP000019141">
    <property type="component" value="Unassembled WGS sequence"/>
</dbReference>
<dbReference type="NCBIfam" id="TIGR00507">
    <property type="entry name" value="aroE"/>
    <property type="match status" value="1"/>
</dbReference>
<feature type="binding site" evidence="8">
    <location>
        <position position="233"/>
    </location>
    <ligand>
        <name>NADP(+)</name>
        <dbReference type="ChEBI" id="CHEBI:58349"/>
    </ligand>
</feature>
<feature type="binding site" evidence="8">
    <location>
        <position position="100"/>
    </location>
    <ligand>
        <name>shikimate</name>
        <dbReference type="ChEBI" id="CHEBI:36208"/>
    </ligand>
</feature>
<dbReference type="Pfam" id="PF18317">
    <property type="entry name" value="SDH_C"/>
    <property type="match status" value="1"/>
</dbReference>
<keyword evidence="3 8" id="KW-0028">Amino-acid biosynthesis</keyword>
<dbReference type="GO" id="GO:0008652">
    <property type="term" value="P:amino acid biosynthetic process"/>
    <property type="evidence" value="ECO:0007669"/>
    <property type="project" value="UniProtKB-KW"/>
</dbReference>
<dbReference type="SUPFAM" id="SSF51735">
    <property type="entry name" value="NAD(P)-binding Rossmann-fold domains"/>
    <property type="match status" value="1"/>
</dbReference>
<dbReference type="InterPro" id="IPR006151">
    <property type="entry name" value="Shikm_DH/Glu-tRNA_Rdtase"/>
</dbReference>
<feature type="binding site" evidence="8">
    <location>
        <position position="256"/>
    </location>
    <ligand>
        <name>NADP(+)</name>
        <dbReference type="ChEBI" id="CHEBI:58349"/>
    </ligand>
</feature>
<dbReference type="GO" id="GO:0004764">
    <property type="term" value="F:shikimate 3-dehydrogenase (NADP+) activity"/>
    <property type="evidence" value="ECO:0007669"/>
    <property type="project" value="UniProtKB-UniRule"/>
</dbReference>
<keyword evidence="6 8" id="KW-0057">Aromatic amino acid biosynthesis</keyword>
<dbReference type="PATRIC" id="fig|1429438.4.peg.8196"/>
<feature type="binding site" evidence="8">
    <location>
        <position position="235"/>
    </location>
    <ligand>
        <name>shikimate</name>
        <dbReference type="ChEBI" id="CHEBI:36208"/>
    </ligand>
</feature>
<dbReference type="GO" id="GO:0009073">
    <property type="term" value="P:aromatic amino acid family biosynthetic process"/>
    <property type="evidence" value="ECO:0007669"/>
    <property type="project" value="UniProtKB-KW"/>
</dbReference>
<dbReference type="HAMAP" id="MF_00222">
    <property type="entry name" value="Shikimate_DH_AroE"/>
    <property type="match status" value="1"/>
</dbReference>
<accession>W4L358</accession>
<proteinExistence type="inferred from homology"/>
<dbReference type="GO" id="GO:0009423">
    <property type="term" value="P:chorismate biosynthetic process"/>
    <property type="evidence" value="ECO:0007669"/>
    <property type="project" value="UniProtKB-UniRule"/>
</dbReference>
<evidence type="ECO:0000256" key="8">
    <source>
        <dbReference type="HAMAP-Rule" id="MF_00222"/>
    </source>
</evidence>
<dbReference type="Gene3D" id="3.40.50.10860">
    <property type="entry name" value="Leucine Dehydrogenase, chain A, domain 1"/>
    <property type="match status" value="1"/>
</dbReference>
<evidence type="ECO:0000259" key="9">
    <source>
        <dbReference type="Pfam" id="PF01488"/>
    </source>
</evidence>
<comment type="caution">
    <text evidence="12">The sequence shown here is derived from an EMBL/GenBank/DDBJ whole genome shotgun (WGS) entry which is preliminary data.</text>
</comment>
<evidence type="ECO:0000256" key="1">
    <source>
        <dbReference type="ARBA" id="ARBA00004871"/>
    </source>
</evidence>
<feature type="binding site" evidence="8">
    <location>
        <position position="115"/>
    </location>
    <ligand>
        <name>shikimate</name>
        <dbReference type="ChEBI" id="CHEBI:36208"/>
    </ligand>
</feature>
<evidence type="ECO:0000256" key="7">
    <source>
        <dbReference type="ARBA" id="ARBA00049442"/>
    </source>
</evidence>
<evidence type="ECO:0000313" key="13">
    <source>
        <dbReference type="Proteomes" id="UP000019141"/>
    </source>
</evidence>
<comment type="similarity">
    <text evidence="8">Belongs to the shikimate dehydrogenase family.</text>
</comment>
<feature type="binding site" evidence="8">
    <location>
        <begin position="28"/>
        <end position="30"/>
    </location>
    <ligand>
        <name>shikimate</name>
        <dbReference type="ChEBI" id="CHEBI:36208"/>
    </ligand>
</feature>
<feature type="binding site" evidence="8">
    <location>
        <position position="263"/>
    </location>
    <ligand>
        <name>shikimate</name>
        <dbReference type="ChEBI" id="CHEBI:36208"/>
    </ligand>
</feature>
<dbReference type="EC" id="1.1.1.25" evidence="2 8"/>
<keyword evidence="13" id="KW-1185">Reference proteome</keyword>
<keyword evidence="5 8" id="KW-0560">Oxidoreductase</keyword>
<dbReference type="AlphaFoldDB" id="W4L358"/>
<dbReference type="SUPFAM" id="SSF53223">
    <property type="entry name" value="Aminoacid dehydrogenase-like, N-terminal domain"/>
    <property type="match status" value="1"/>
</dbReference>
<dbReference type="HOGENOM" id="CLU_044063_4_1_7"/>
<dbReference type="GO" id="GO:0019632">
    <property type="term" value="P:shikimate metabolic process"/>
    <property type="evidence" value="ECO:0007669"/>
    <property type="project" value="InterPro"/>
</dbReference>
<dbReference type="GO" id="GO:0005829">
    <property type="term" value="C:cytosol"/>
    <property type="evidence" value="ECO:0007669"/>
    <property type="project" value="TreeGrafter"/>
</dbReference>
<organism evidence="12 13">
    <name type="scientific">Entotheonella factor</name>
    <dbReference type="NCBI Taxonomy" id="1429438"/>
    <lineage>
        <taxon>Bacteria</taxon>
        <taxon>Pseudomonadati</taxon>
        <taxon>Nitrospinota/Tectimicrobiota group</taxon>
        <taxon>Candidatus Tectimicrobiota</taxon>
        <taxon>Candidatus Entotheonellia</taxon>
        <taxon>Candidatus Entotheonellales</taxon>
        <taxon>Candidatus Entotheonellaceae</taxon>
        <taxon>Candidatus Entotheonella</taxon>
    </lineage>
</organism>
<dbReference type="UniPathway" id="UPA00053">
    <property type="reaction ID" value="UER00087"/>
</dbReference>
<comment type="pathway">
    <text evidence="1 8">Metabolic intermediate biosynthesis; chorismate biosynthesis; chorismate from D-erythrose 4-phosphate and phosphoenolpyruvate: step 4/7.</text>
</comment>
<dbReference type="InterPro" id="IPR046346">
    <property type="entry name" value="Aminoacid_DH-like_N_sf"/>
</dbReference>
<comment type="subunit">
    <text evidence="8">Homodimer.</text>
</comment>
<evidence type="ECO:0000256" key="6">
    <source>
        <dbReference type="ARBA" id="ARBA00023141"/>
    </source>
</evidence>
<evidence type="ECO:0000259" key="10">
    <source>
        <dbReference type="Pfam" id="PF08501"/>
    </source>
</evidence>
<dbReference type="InterPro" id="IPR041121">
    <property type="entry name" value="SDH_C"/>
</dbReference>
<dbReference type="Pfam" id="PF08501">
    <property type="entry name" value="Shikimate_dh_N"/>
    <property type="match status" value="1"/>
</dbReference>
<feature type="binding site" evidence="8">
    <location>
        <begin position="163"/>
        <end position="168"/>
    </location>
    <ligand>
        <name>NADP(+)</name>
        <dbReference type="ChEBI" id="CHEBI:58349"/>
    </ligand>
</feature>
<keyword evidence="4 8" id="KW-0521">NADP</keyword>
<dbReference type="CDD" id="cd01065">
    <property type="entry name" value="NAD_bind_Shikimate_DH"/>
    <property type="match status" value="1"/>
</dbReference>
<evidence type="ECO:0000256" key="5">
    <source>
        <dbReference type="ARBA" id="ARBA00023002"/>
    </source>
</evidence>
<feature type="binding site" evidence="8">
    <location>
        <position position="75"/>
    </location>
    <ligand>
        <name>shikimate</name>
        <dbReference type="ChEBI" id="CHEBI:36208"/>
    </ligand>
</feature>
<dbReference type="InterPro" id="IPR011342">
    <property type="entry name" value="Shikimate_DH"/>
</dbReference>
<comment type="function">
    <text evidence="8">Involved in the biosynthesis of the chorismate, which leads to the biosynthesis of aromatic amino acids. Catalyzes the reversible NADPH linked reduction of 3-dehydroshikimate (DHSA) to yield shikimate (SA).</text>
</comment>
<feature type="domain" description="Quinate/shikimate 5-dehydrogenase/glutamyl-tRNA reductase" evidence="9">
    <location>
        <begin position="129"/>
        <end position="195"/>
    </location>
</feature>
<reference evidence="12 13" key="1">
    <citation type="journal article" date="2014" name="Nature">
        <title>An environmental bacterial taxon with a large and distinct metabolic repertoire.</title>
        <authorList>
            <person name="Wilson M.C."/>
            <person name="Mori T."/>
            <person name="Ruckert C."/>
            <person name="Uria A.R."/>
            <person name="Helf M.J."/>
            <person name="Takada K."/>
            <person name="Gernert C."/>
            <person name="Steffens U.A."/>
            <person name="Heycke N."/>
            <person name="Schmitt S."/>
            <person name="Rinke C."/>
            <person name="Helfrich E.J."/>
            <person name="Brachmann A.O."/>
            <person name="Gurgui C."/>
            <person name="Wakimoto T."/>
            <person name="Kracht M."/>
            <person name="Crusemann M."/>
            <person name="Hentschel U."/>
            <person name="Abe I."/>
            <person name="Matsunaga S."/>
            <person name="Kalinowski J."/>
            <person name="Takeyama H."/>
            <person name="Piel J."/>
        </authorList>
    </citation>
    <scope>NUCLEOTIDE SEQUENCE [LARGE SCALE GENOMIC DNA]</scope>
    <source>
        <strain evidence="13">TSY1</strain>
    </source>
</reference>
<comment type="caution">
    <text evidence="8">Lacks conserved residue(s) required for the propagation of feature annotation.</text>
</comment>
<dbReference type="InterPro" id="IPR022893">
    <property type="entry name" value="Shikimate_DH_fam"/>
</dbReference>
<feature type="binding site" evidence="8">
    <location>
        <begin position="139"/>
        <end position="143"/>
    </location>
    <ligand>
        <name>NADP(+)</name>
        <dbReference type="ChEBI" id="CHEBI:58349"/>
    </ligand>
</feature>
<dbReference type="PANTHER" id="PTHR21089:SF1">
    <property type="entry name" value="BIFUNCTIONAL 3-DEHYDROQUINATE DEHYDRATASE_SHIKIMATE DEHYDROGENASE, CHLOROPLASTIC"/>
    <property type="match status" value="1"/>
</dbReference>
<feature type="domain" description="SDH C-terminal" evidence="11">
    <location>
        <begin position="256"/>
        <end position="285"/>
    </location>
</feature>
<sequence length="289" mass="31485">MTTGSELAHAISGSTRLYGIFGHPITHSLSPLMQTFALQHHHLDGLYVPFPVQPDHLPKALAGAIALGICGLNITIPHKEAILPLLDEVSTEAEFIGAVNTVDIRDGRTIGYNTDGTGFLMPLQELPMSFADTSACILGAGGAARAVTMALLRAGCPDLTLCNRTPERADRLCSDLRERFPQARVNWVPFEHAATAARDHLLIVNTTAVGLHPGDPQLLPETAFRPEHVVYDIVYRPLHTELLQMAKQRGATIVPGIEMLIGQGAEAFRIWTDHTFPTSDVRRLVYPLI</sequence>
<dbReference type="InterPro" id="IPR036291">
    <property type="entry name" value="NAD(P)-bd_dom_sf"/>
</dbReference>
<dbReference type="EMBL" id="AZHW01001536">
    <property type="protein sequence ID" value="ETW92319.1"/>
    <property type="molecule type" value="Genomic_DNA"/>
</dbReference>
<dbReference type="Pfam" id="PF01488">
    <property type="entry name" value="Shikimate_DH"/>
    <property type="match status" value="1"/>
</dbReference>
<dbReference type="Gene3D" id="3.40.50.720">
    <property type="entry name" value="NAD(P)-binding Rossmann-like Domain"/>
    <property type="match status" value="1"/>
</dbReference>
<protein>
    <recommendedName>
        <fullName evidence="2 8">Shikimate dehydrogenase (NADP(+))</fullName>
        <shortName evidence="8">SDH</shortName>
        <ecNumber evidence="2 8">1.1.1.25</ecNumber>
    </recommendedName>
</protein>
<evidence type="ECO:0000259" key="11">
    <source>
        <dbReference type="Pfam" id="PF18317"/>
    </source>
</evidence>
<dbReference type="NCBIfam" id="NF001314">
    <property type="entry name" value="PRK00258.2-2"/>
    <property type="match status" value="1"/>
</dbReference>
<dbReference type="GO" id="GO:0050661">
    <property type="term" value="F:NADP binding"/>
    <property type="evidence" value="ECO:0007669"/>
    <property type="project" value="InterPro"/>
</dbReference>
<comment type="catalytic activity">
    <reaction evidence="7 8">
        <text>shikimate + NADP(+) = 3-dehydroshikimate + NADPH + H(+)</text>
        <dbReference type="Rhea" id="RHEA:17737"/>
        <dbReference type="ChEBI" id="CHEBI:15378"/>
        <dbReference type="ChEBI" id="CHEBI:16630"/>
        <dbReference type="ChEBI" id="CHEBI:36208"/>
        <dbReference type="ChEBI" id="CHEBI:57783"/>
        <dbReference type="ChEBI" id="CHEBI:58349"/>
        <dbReference type="EC" id="1.1.1.25"/>
    </reaction>
</comment>
<evidence type="ECO:0000256" key="4">
    <source>
        <dbReference type="ARBA" id="ARBA00022857"/>
    </source>
</evidence>
<feature type="domain" description="Shikimate dehydrogenase substrate binding N-terminal" evidence="10">
    <location>
        <begin position="20"/>
        <end position="102"/>
    </location>
</feature>
<name>W4L358_ENTF1</name>
<dbReference type="InterPro" id="IPR013708">
    <property type="entry name" value="Shikimate_DH-bd_N"/>
</dbReference>
<feature type="active site" description="Proton acceptor" evidence="8">
    <location>
        <position position="79"/>
    </location>
</feature>
<evidence type="ECO:0000313" key="12">
    <source>
        <dbReference type="EMBL" id="ETW92319.1"/>
    </source>
</evidence>